<feature type="region of interest" description="Disordered" evidence="1">
    <location>
        <begin position="1"/>
        <end position="74"/>
    </location>
</feature>
<feature type="region of interest" description="Disordered" evidence="1">
    <location>
        <begin position="232"/>
        <end position="264"/>
    </location>
</feature>
<sequence length="302" mass="30763">VTIPDGTPEGDYTAAGIDDTTGQEADAPLTIDGGLGGEEPGEETITVEPDTAGPGDDVTVDGEQWPPNTTVTVELVDPDGDVVVTVEVETDENGDFTTPITVPDDAEAGDYVVEASDENENSAEDDLVIETDGAGDGADRELAAEFSKDQVQRGEEQVFTASGFEPGEEVQARINSEPLNLTVQTADDDGTVSWTFVVPADFEVGPHTGTATSVDVGDSVVASFEVYLTTTGQVGGSDGGGDGGDDGTATGGSPTMSGGGGTLPRTGSEIATYLALAFLLTGAGAVALRVSRRRPQSVISEV</sequence>
<reference evidence="3 4" key="1">
    <citation type="submission" date="2018-03" db="EMBL/GenBank/DDBJ databases">
        <title>Comparative analysis of microorganisms from saline springs in Andes Mountain Range, Colombia.</title>
        <authorList>
            <person name="Rubin E."/>
        </authorList>
    </citation>
    <scope>NUCLEOTIDE SEQUENCE [LARGE SCALE GENOMIC DNA]</scope>
    <source>
        <strain evidence="3 4">CG 23</strain>
    </source>
</reference>
<proteinExistence type="predicted"/>
<keyword evidence="4" id="KW-1185">Reference proteome</keyword>
<evidence type="ECO:0000256" key="2">
    <source>
        <dbReference type="SAM" id="Phobius"/>
    </source>
</evidence>
<dbReference type="Proteomes" id="UP000239895">
    <property type="component" value="Unassembled WGS sequence"/>
</dbReference>
<name>A0ABX5EBU4_9MICO</name>
<evidence type="ECO:0000313" key="3">
    <source>
        <dbReference type="EMBL" id="PRZ05024.1"/>
    </source>
</evidence>
<protein>
    <recommendedName>
        <fullName evidence="5">LPXTG cell wall anchor domain-containing protein</fullName>
    </recommendedName>
</protein>
<feature type="transmembrane region" description="Helical" evidence="2">
    <location>
        <begin position="270"/>
        <end position="290"/>
    </location>
</feature>
<keyword evidence="2" id="KW-0812">Transmembrane</keyword>
<evidence type="ECO:0008006" key="5">
    <source>
        <dbReference type="Google" id="ProtNLM"/>
    </source>
</evidence>
<keyword evidence="2" id="KW-0472">Membrane</keyword>
<evidence type="ECO:0000313" key="4">
    <source>
        <dbReference type="Proteomes" id="UP000239895"/>
    </source>
</evidence>
<accession>A0ABX5EBU4</accession>
<organism evidence="3 4">
    <name type="scientific">Isoptericola halotolerans</name>
    <dbReference type="NCBI Taxonomy" id="300560"/>
    <lineage>
        <taxon>Bacteria</taxon>
        <taxon>Bacillati</taxon>
        <taxon>Actinomycetota</taxon>
        <taxon>Actinomycetes</taxon>
        <taxon>Micrococcales</taxon>
        <taxon>Promicromonosporaceae</taxon>
        <taxon>Isoptericola</taxon>
    </lineage>
</organism>
<feature type="compositionally biased region" description="Low complexity" evidence="1">
    <location>
        <begin position="247"/>
        <end position="256"/>
    </location>
</feature>
<keyword evidence="2" id="KW-1133">Transmembrane helix</keyword>
<dbReference type="Gene3D" id="2.60.40.1930">
    <property type="match status" value="1"/>
</dbReference>
<feature type="compositionally biased region" description="Gly residues" evidence="1">
    <location>
        <begin position="233"/>
        <end position="242"/>
    </location>
</feature>
<comment type="caution">
    <text evidence="3">The sequence shown here is derived from an EMBL/GenBank/DDBJ whole genome shotgun (WGS) entry which is preliminary data.</text>
</comment>
<evidence type="ECO:0000256" key="1">
    <source>
        <dbReference type="SAM" id="MobiDB-lite"/>
    </source>
</evidence>
<feature type="non-terminal residue" evidence="3">
    <location>
        <position position="1"/>
    </location>
</feature>
<dbReference type="EMBL" id="PVTX01000008">
    <property type="protein sequence ID" value="PRZ05024.1"/>
    <property type="molecule type" value="Genomic_DNA"/>
</dbReference>
<gene>
    <name evidence="3" type="ORF">BCL65_1081</name>
</gene>